<gene>
    <name evidence="4" type="ORF">SAMN04488000_103306</name>
</gene>
<evidence type="ECO:0000313" key="5">
    <source>
        <dbReference type="Proteomes" id="UP000199503"/>
    </source>
</evidence>
<dbReference type="InterPro" id="IPR000253">
    <property type="entry name" value="FHA_dom"/>
</dbReference>
<accession>A0A1H9GWM7</accession>
<feature type="compositionally biased region" description="Pro residues" evidence="2">
    <location>
        <begin position="172"/>
        <end position="185"/>
    </location>
</feature>
<organism evidence="4 5">
    <name type="scientific">Lentzea albida</name>
    <dbReference type="NCBI Taxonomy" id="65499"/>
    <lineage>
        <taxon>Bacteria</taxon>
        <taxon>Bacillati</taxon>
        <taxon>Actinomycetota</taxon>
        <taxon>Actinomycetes</taxon>
        <taxon>Pseudonocardiales</taxon>
        <taxon>Pseudonocardiaceae</taxon>
        <taxon>Lentzea</taxon>
    </lineage>
</organism>
<evidence type="ECO:0000256" key="1">
    <source>
        <dbReference type="ARBA" id="ARBA00022553"/>
    </source>
</evidence>
<dbReference type="RefSeq" id="WP_089913465.1">
    <property type="nucleotide sequence ID" value="NZ_FOFV01000003.1"/>
</dbReference>
<dbReference type="Pfam" id="PF00498">
    <property type="entry name" value="FHA"/>
    <property type="match status" value="1"/>
</dbReference>
<dbReference type="STRING" id="65499.SAMN04488000_103306"/>
<evidence type="ECO:0000256" key="2">
    <source>
        <dbReference type="SAM" id="MobiDB-lite"/>
    </source>
</evidence>
<name>A0A1H9GWM7_9PSEU</name>
<dbReference type="Gene3D" id="2.60.200.20">
    <property type="match status" value="1"/>
</dbReference>
<proteinExistence type="predicted"/>
<dbReference type="AlphaFoldDB" id="A0A1H9GWM7"/>
<sequence length="416" mass="44216">MSAVEYVPGTWVAVVGERTWLLLAVAPESGLVRRCWDLVRTDEPLDEVLAEIVHEGFRAVSGFALVRLAPGEERAVVRGAARLQFADASGAVDEINAAGVGTWVDRNLGDVARMRIATGAAGPALPVRGGVVLAGELAVSLSDVPQENFAGQEEAVELTVVRDEPRTAPQVPTAPPPQPAPPLQPAPHLSAVPQPLPIPSAPQPAPQPTQITGVIQSLDWAPPAPAAPRPEPVAVVQAEPVTDTVLRTNVLSPNETRMLHPGSTSGPQLVRAKKCPAGHLSSDYAVHCRVCEVPLPEQDAAMLPMPVLGLLRLSNGDTITLDRNVVMGRDPSGDRRGVNLVQVGRENDTEISRTHVEVRLEGWDVLVRDLGSMNGTSVARPGCPPQKLAAHIEEFLYPGTRVVLGDQFSFTFEVNG</sequence>
<dbReference type="CDD" id="cd00060">
    <property type="entry name" value="FHA"/>
    <property type="match status" value="1"/>
</dbReference>
<feature type="compositionally biased region" description="Pro residues" evidence="2">
    <location>
        <begin position="194"/>
        <end position="207"/>
    </location>
</feature>
<reference evidence="5" key="1">
    <citation type="submission" date="2016-10" db="EMBL/GenBank/DDBJ databases">
        <authorList>
            <person name="Varghese N."/>
            <person name="Submissions S."/>
        </authorList>
    </citation>
    <scope>NUCLEOTIDE SEQUENCE [LARGE SCALE GENOMIC DNA]</scope>
    <source>
        <strain evidence="5">DSM 44437</strain>
    </source>
</reference>
<dbReference type="SUPFAM" id="SSF49879">
    <property type="entry name" value="SMAD/FHA domain"/>
    <property type="match status" value="1"/>
</dbReference>
<feature type="domain" description="FHA" evidence="3">
    <location>
        <begin position="325"/>
        <end position="378"/>
    </location>
</feature>
<dbReference type="Proteomes" id="UP000199503">
    <property type="component" value="Unassembled WGS sequence"/>
</dbReference>
<evidence type="ECO:0000313" key="4">
    <source>
        <dbReference type="EMBL" id="SEQ54536.1"/>
    </source>
</evidence>
<dbReference type="PROSITE" id="PS50006">
    <property type="entry name" value="FHA_DOMAIN"/>
    <property type="match status" value="1"/>
</dbReference>
<evidence type="ECO:0000259" key="3">
    <source>
        <dbReference type="PROSITE" id="PS50006"/>
    </source>
</evidence>
<dbReference type="EMBL" id="FOFV01000003">
    <property type="protein sequence ID" value="SEQ54536.1"/>
    <property type="molecule type" value="Genomic_DNA"/>
</dbReference>
<dbReference type="InterPro" id="IPR008984">
    <property type="entry name" value="SMAD_FHA_dom_sf"/>
</dbReference>
<keyword evidence="5" id="KW-1185">Reference proteome</keyword>
<dbReference type="OrthoDB" id="5240729at2"/>
<protein>
    <submittedName>
        <fullName evidence="4">Forkhead associated (FHA) domain, binds pSer, pThr, pTyr</fullName>
    </submittedName>
</protein>
<keyword evidence="1" id="KW-0597">Phosphoprotein</keyword>
<feature type="region of interest" description="Disordered" evidence="2">
    <location>
        <begin position="163"/>
        <end position="209"/>
    </location>
</feature>